<keyword evidence="2" id="KW-1133">Transmembrane helix</keyword>
<feature type="region of interest" description="Disordered" evidence="1">
    <location>
        <begin position="378"/>
        <end position="403"/>
    </location>
</feature>
<evidence type="ECO:0000313" key="3">
    <source>
        <dbReference type="EMBL" id="ETO03150.1"/>
    </source>
</evidence>
<evidence type="ECO:0000256" key="2">
    <source>
        <dbReference type="SAM" id="Phobius"/>
    </source>
</evidence>
<keyword evidence="2" id="KW-0472">Membrane</keyword>
<feature type="region of interest" description="Disordered" evidence="1">
    <location>
        <begin position="1"/>
        <end position="79"/>
    </location>
</feature>
<dbReference type="EMBL" id="ASPP01034026">
    <property type="protein sequence ID" value="ETO03150.1"/>
    <property type="molecule type" value="Genomic_DNA"/>
</dbReference>
<keyword evidence="4" id="KW-1185">Reference proteome</keyword>
<dbReference type="AlphaFoldDB" id="X6LQY0"/>
<sequence length="467" mass="53824">MKKPVETNLESSKASTKEKPENGNEIPSKDDEKAKESTPRQVEAEKQIIPKDENKNDSTQNNTNSATNEDAKNEPKPVEKKVEYGKVASVNLTSKVVTFNLKVTLITLYIFIYLLVVTLFFFMLFQNNQKANAPLEDKQWGHLQLKQGDEIQCTYTLNENKKLVVENIEWPVYEELITYTNKMFSLRVLMVDVTQTVVSSHSRSCFLFFFLHVCGVKTNVVFPSNIVPEVAKLRDGDKLSFRLRFEKQKYIPVDVKLIEKAPIRKIKDISASLEIENKASNFCDVKKWLEDPSQRIIFFFFEQPSWEQWQNNELPKMGSTLMKLLQEGGDSNVRESKMEQVMWQKRAIQLDLAKEVIVQCIYEPCQVPVSLLHALSPSKQSQDANEDEHDEKTKPTNPSGESEEIVNLLKVVNEFHELTEEDNCQHLLQKCVDIILEERTMECEAQSEFVPTSECEGDHTSKIVRIY</sequence>
<feature type="non-terminal residue" evidence="3">
    <location>
        <position position="467"/>
    </location>
</feature>
<feature type="compositionally biased region" description="Basic and acidic residues" evidence="1">
    <location>
        <begin position="15"/>
        <end position="56"/>
    </location>
</feature>
<evidence type="ECO:0000313" key="4">
    <source>
        <dbReference type="Proteomes" id="UP000023152"/>
    </source>
</evidence>
<dbReference type="Proteomes" id="UP000023152">
    <property type="component" value="Unassembled WGS sequence"/>
</dbReference>
<protein>
    <submittedName>
        <fullName evidence="3">Uncharacterized protein</fullName>
    </submittedName>
</protein>
<name>X6LQY0_RETFI</name>
<dbReference type="OrthoDB" id="360653at2759"/>
<gene>
    <name evidence="3" type="ORF">RFI_34260</name>
</gene>
<organism evidence="3 4">
    <name type="scientific">Reticulomyxa filosa</name>
    <dbReference type="NCBI Taxonomy" id="46433"/>
    <lineage>
        <taxon>Eukaryota</taxon>
        <taxon>Sar</taxon>
        <taxon>Rhizaria</taxon>
        <taxon>Retaria</taxon>
        <taxon>Foraminifera</taxon>
        <taxon>Monothalamids</taxon>
        <taxon>Reticulomyxidae</taxon>
        <taxon>Reticulomyxa</taxon>
    </lineage>
</organism>
<proteinExistence type="predicted"/>
<comment type="caution">
    <text evidence="3">The sequence shown here is derived from an EMBL/GenBank/DDBJ whole genome shotgun (WGS) entry which is preliminary data.</text>
</comment>
<evidence type="ECO:0000256" key="1">
    <source>
        <dbReference type="SAM" id="MobiDB-lite"/>
    </source>
</evidence>
<reference evidence="3 4" key="1">
    <citation type="journal article" date="2013" name="Curr. Biol.">
        <title>The Genome of the Foraminiferan Reticulomyxa filosa.</title>
        <authorList>
            <person name="Glockner G."/>
            <person name="Hulsmann N."/>
            <person name="Schleicher M."/>
            <person name="Noegel A.A."/>
            <person name="Eichinger L."/>
            <person name="Gallinger C."/>
            <person name="Pawlowski J."/>
            <person name="Sierra R."/>
            <person name="Euteneuer U."/>
            <person name="Pillet L."/>
            <person name="Moustafa A."/>
            <person name="Platzer M."/>
            <person name="Groth M."/>
            <person name="Szafranski K."/>
            <person name="Schliwa M."/>
        </authorList>
    </citation>
    <scope>NUCLEOTIDE SEQUENCE [LARGE SCALE GENOMIC DNA]</scope>
</reference>
<keyword evidence="2" id="KW-0812">Transmembrane</keyword>
<feature type="transmembrane region" description="Helical" evidence="2">
    <location>
        <begin position="103"/>
        <end position="125"/>
    </location>
</feature>
<accession>X6LQY0</accession>
<feature type="compositionally biased region" description="Basic and acidic residues" evidence="1">
    <location>
        <begin position="69"/>
        <end position="79"/>
    </location>
</feature>
<feature type="compositionally biased region" description="Polar residues" evidence="1">
    <location>
        <begin position="57"/>
        <end position="68"/>
    </location>
</feature>